<dbReference type="EnsemblProtists" id="EOD11680">
    <property type="protein sequence ID" value="EOD11680"/>
    <property type="gene ID" value="EMIHUDRAFT_247830"/>
</dbReference>
<name>A0A0D3IK95_EMIH1</name>
<protein>
    <submittedName>
        <fullName evidence="2">Uncharacterized protein</fullName>
    </submittedName>
</protein>
<dbReference type="Proteomes" id="UP000013827">
    <property type="component" value="Unassembled WGS sequence"/>
</dbReference>
<dbReference type="GeneID" id="17254487"/>
<keyword evidence="1" id="KW-1133">Transmembrane helix</keyword>
<sequence>MEYALTPGQIDTFPIGFVWYILLLIPVLGTYIFSFAYNTCVKCCCNLKADAPFYEQNSRNAVYSGTPRVNGLPLSLCCGLKEKVHGAASADPEAPAASKSEKPAYPLPTKAYISSLKKANGLL</sequence>
<dbReference type="GeneID" id="17257833"/>
<dbReference type="AlphaFoldDB" id="A0A0D3IK95"/>
<dbReference type="KEGG" id="ehx:EMIHUDRAFT_247830"/>
<dbReference type="HOGENOM" id="CLU_2019564_0_0_1"/>
<keyword evidence="3" id="KW-1185">Reference proteome</keyword>
<dbReference type="RefSeq" id="XP_005760754.1">
    <property type="nucleotide sequence ID" value="XM_005760697.1"/>
</dbReference>
<reference evidence="3" key="1">
    <citation type="journal article" date="2013" name="Nature">
        <title>Pan genome of the phytoplankton Emiliania underpins its global distribution.</title>
        <authorList>
            <person name="Read B.A."/>
            <person name="Kegel J."/>
            <person name="Klute M.J."/>
            <person name="Kuo A."/>
            <person name="Lefebvre S.C."/>
            <person name="Maumus F."/>
            <person name="Mayer C."/>
            <person name="Miller J."/>
            <person name="Monier A."/>
            <person name="Salamov A."/>
            <person name="Young J."/>
            <person name="Aguilar M."/>
            <person name="Claverie J.M."/>
            <person name="Frickenhaus S."/>
            <person name="Gonzalez K."/>
            <person name="Herman E.K."/>
            <person name="Lin Y.C."/>
            <person name="Napier J."/>
            <person name="Ogata H."/>
            <person name="Sarno A.F."/>
            <person name="Shmutz J."/>
            <person name="Schroeder D."/>
            <person name="de Vargas C."/>
            <person name="Verret F."/>
            <person name="von Dassow P."/>
            <person name="Valentin K."/>
            <person name="Van de Peer Y."/>
            <person name="Wheeler G."/>
            <person name="Dacks J.B."/>
            <person name="Delwiche C.F."/>
            <person name="Dyhrman S.T."/>
            <person name="Glockner G."/>
            <person name="John U."/>
            <person name="Richards T."/>
            <person name="Worden A.Z."/>
            <person name="Zhang X."/>
            <person name="Grigoriev I.V."/>
            <person name="Allen A.E."/>
            <person name="Bidle K."/>
            <person name="Borodovsky M."/>
            <person name="Bowler C."/>
            <person name="Brownlee C."/>
            <person name="Cock J.M."/>
            <person name="Elias M."/>
            <person name="Gladyshev V.N."/>
            <person name="Groth M."/>
            <person name="Guda C."/>
            <person name="Hadaegh A."/>
            <person name="Iglesias-Rodriguez M.D."/>
            <person name="Jenkins J."/>
            <person name="Jones B.M."/>
            <person name="Lawson T."/>
            <person name="Leese F."/>
            <person name="Lindquist E."/>
            <person name="Lobanov A."/>
            <person name="Lomsadze A."/>
            <person name="Malik S.B."/>
            <person name="Marsh M.E."/>
            <person name="Mackinder L."/>
            <person name="Mock T."/>
            <person name="Mueller-Roeber B."/>
            <person name="Pagarete A."/>
            <person name="Parker M."/>
            <person name="Probert I."/>
            <person name="Quesneville H."/>
            <person name="Raines C."/>
            <person name="Rensing S.A."/>
            <person name="Riano-Pachon D.M."/>
            <person name="Richier S."/>
            <person name="Rokitta S."/>
            <person name="Shiraiwa Y."/>
            <person name="Soanes D.M."/>
            <person name="van der Giezen M."/>
            <person name="Wahlund T.M."/>
            <person name="Williams B."/>
            <person name="Wilson W."/>
            <person name="Wolfe G."/>
            <person name="Wurch L.L."/>
        </authorList>
    </citation>
    <scope>NUCLEOTIDE SEQUENCE</scope>
</reference>
<dbReference type="EnsemblProtists" id="EOD08325">
    <property type="protein sequence ID" value="EOD08325"/>
    <property type="gene ID" value="EMIHUDRAFT_217441"/>
</dbReference>
<keyword evidence="1" id="KW-0812">Transmembrane</keyword>
<accession>A0A0D3IK95</accession>
<feature type="transmembrane region" description="Helical" evidence="1">
    <location>
        <begin position="12"/>
        <end position="37"/>
    </location>
</feature>
<dbReference type="KEGG" id="ehx:EMIHUDRAFT_217441"/>
<evidence type="ECO:0000313" key="3">
    <source>
        <dbReference type="Proteomes" id="UP000013827"/>
    </source>
</evidence>
<keyword evidence="1" id="KW-0472">Membrane</keyword>
<evidence type="ECO:0000313" key="2">
    <source>
        <dbReference type="EnsemblProtists" id="EOD11680"/>
    </source>
</evidence>
<reference evidence="2" key="2">
    <citation type="submission" date="2024-10" db="UniProtKB">
        <authorList>
            <consortium name="EnsemblProtists"/>
        </authorList>
    </citation>
    <scope>IDENTIFICATION</scope>
</reference>
<organism evidence="2 3">
    <name type="scientific">Emiliania huxleyi (strain CCMP1516)</name>
    <dbReference type="NCBI Taxonomy" id="280463"/>
    <lineage>
        <taxon>Eukaryota</taxon>
        <taxon>Haptista</taxon>
        <taxon>Haptophyta</taxon>
        <taxon>Prymnesiophyceae</taxon>
        <taxon>Isochrysidales</taxon>
        <taxon>Noelaerhabdaceae</taxon>
        <taxon>Emiliania</taxon>
    </lineage>
</organism>
<dbReference type="PaxDb" id="2903-EOD08325"/>
<evidence type="ECO:0000256" key="1">
    <source>
        <dbReference type="SAM" id="Phobius"/>
    </source>
</evidence>
<dbReference type="RefSeq" id="XP_005764109.1">
    <property type="nucleotide sequence ID" value="XM_005764052.1"/>
</dbReference>
<proteinExistence type="predicted"/>